<organism evidence="2 3">
    <name type="scientific">Batillaria attramentaria</name>
    <dbReference type="NCBI Taxonomy" id="370345"/>
    <lineage>
        <taxon>Eukaryota</taxon>
        <taxon>Metazoa</taxon>
        <taxon>Spiralia</taxon>
        <taxon>Lophotrochozoa</taxon>
        <taxon>Mollusca</taxon>
        <taxon>Gastropoda</taxon>
        <taxon>Caenogastropoda</taxon>
        <taxon>Sorbeoconcha</taxon>
        <taxon>Cerithioidea</taxon>
        <taxon>Batillariidae</taxon>
        <taxon>Batillaria</taxon>
    </lineage>
</organism>
<evidence type="ECO:0000313" key="3">
    <source>
        <dbReference type="Proteomes" id="UP001519460"/>
    </source>
</evidence>
<dbReference type="AlphaFoldDB" id="A0ABD0M2H8"/>
<proteinExistence type="predicted"/>
<dbReference type="EMBL" id="JACVVK020000008">
    <property type="protein sequence ID" value="KAK7505945.1"/>
    <property type="molecule type" value="Genomic_DNA"/>
</dbReference>
<comment type="caution">
    <text evidence="2">The sequence shown here is derived from an EMBL/GenBank/DDBJ whole genome shotgun (WGS) entry which is preliminary data.</text>
</comment>
<feature type="region of interest" description="Disordered" evidence="1">
    <location>
        <begin position="1"/>
        <end position="66"/>
    </location>
</feature>
<evidence type="ECO:0000256" key="1">
    <source>
        <dbReference type="SAM" id="MobiDB-lite"/>
    </source>
</evidence>
<keyword evidence="3" id="KW-1185">Reference proteome</keyword>
<name>A0ABD0M2H8_9CAEN</name>
<reference evidence="2 3" key="1">
    <citation type="journal article" date="2023" name="Sci. Data">
        <title>Genome assembly of the Korean intertidal mud-creeper Batillaria attramentaria.</title>
        <authorList>
            <person name="Patra A.K."/>
            <person name="Ho P.T."/>
            <person name="Jun S."/>
            <person name="Lee S.J."/>
            <person name="Kim Y."/>
            <person name="Won Y.J."/>
        </authorList>
    </citation>
    <scope>NUCLEOTIDE SEQUENCE [LARGE SCALE GENOMIC DNA]</scope>
    <source>
        <strain evidence="2">Wonlab-2016</strain>
    </source>
</reference>
<feature type="compositionally biased region" description="Polar residues" evidence="1">
    <location>
        <begin position="43"/>
        <end position="53"/>
    </location>
</feature>
<gene>
    <name evidence="2" type="ORF">BaRGS_00002667</name>
</gene>
<protein>
    <submittedName>
        <fullName evidence="2">Uncharacterized protein</fullName>
    </submittedName>
</protein>
<feature type="compositionally biased region" description="Basic and acidic residues" evidence="1">
    <location>
        <begin position="54"/>
        <end position="66"/>
    </location>
</feature>
<evidence type="ECO:0000313" key="2">
    <source>
        <dbReference type="EMBL" id="KAK7505945.1"/>
    </source>
</evidence>
<feature type="non-terminal residue" evidence="2">
    <location>
        <position position="1"/>
    </location>
</feature>
<feature type="compositionally biased region" description="Basic and acidic residues" evidence="1">
    <location>
        <begin position="1"/>
        <end position="10"/>
    </location>
</feature>
<dbReference type="Proteomes" id="UP001519460">
    <property type="component" value="Unassembled WGS sequence"/>
</dbReference>
<sequence length="66" mass="7353">DIGWAKENDVTKPSLKSATRRPLVMQPELQVAISPDKKISPHASLTSNPTSPDEISRSEWDTPNKR</sequence>
<accession>A0ABD0M2H8</accession>